<dbReference type="InterPro" id="IPR003406">
    <property type="entry name" value="Glyco_trans_14"/>
</dbReference>
<keyword evidence="2" id="KW-0328">Glycosyltransferase</keyword>
<dbReference type="PANTHER" id="PTHR45719">
    <property type="entry name" value="GLYCOSYLTRANSFERASE"/>
    <property type="match status" value="1"/>
</dbReference>
<keyword evidence="3" id="KW-0808">Transferase</keyword>
<proteinExistence type="predicted"/>
<keyword evidence="6" id="KW-0812">Transmembrane</keyword>
<evidence type="ECO:0000256" key="3">
    <source>
        <dbReference type="ARBA" id="ARBA00022679"/>
    </source>
</evidence>
<evidence type="ECO:0000256" key="4">
    <source>
        <dbReference type="ARBA" id="ARBA00023136"/>
    </source>
</evidence>
<sequence length="412" mass="47484">MMDKLPANMESLNVERKRVSPRTISLMICLFLFAIFFSFWMNSSLESIKRLYVEETKTTKPQPQPQPPRFAYLISGSSGDLDQLWRVLQAVYHPWNYYVVHLEKESSMEERLELASRVEKDAIFSKVKNVVMITKANMVTYGGPTMLSNTLHACALLLKRFKDWDWFINLSATDYPLVTQDDLLHAFSGLKRDLNFIEHTSELGWKEAARAMPLIIDPGLHKNTKSHIFGVSPKRDLPTAFKLFTGSAYAILSREFAEYVIYGWDNLPRTLLMYYSNIDCADEWYFQTTICNSPEFVQTVVNQNMHYITWDTPPKMHPEFLHINDTANMTASYLPFARKFKHNDIVLNKIDSELLGRRNGSFTPGGWCAGKPCCSKVGNPTKIKRGEPGAERLTRLLARIVYSAEFRDRQCK</sequence>
<evidence type="ECO:0000256" key="5">
    <source>
        <dbReference type="ARBA" id="ARBA00023180"/>
    </source>
</evidence>
<dbReference type="InterPro" id="IPR044610">
    <property type="entry name" value="GLCAT14A/B/C"/>
</dbReference>
<keyword evidence="8" id="KW-1185">Reference proteome</keyword>
<dbReference type="EMBL" id="OX459124">
    <property type="protein sequence ID" value="CAI9111835.1"/>
    <property type="molecule type" value="Genomic_DNA"/>
</dbReference>
<protein>
    <submittedName>
        <fullName evidence="7">OLC1v1012159C1</fullName>
    </submittedName>
</protein>
<reference evidence="7" key="1">
    <citation type="submission" date="2023-03" db="EMBL/GenBank/DDBJ databases">
        <authorList>
            <person name="Julca I."/>
        </authorList>
    </citation>
    <scope>NUCLEOTIDE SEQUENCE</scope>
</reference>
<evidence type="ECO:0000256" key="2">
    <source>
        <dbReference type="ARBA" id="ARBA00022676"/>
    </source>
</evidence>
<gene>
    <name evidence="7" type="ORF">OLC1_LOCUS19135</name>
</gene>
<organism evidence="7 8">
    <name type="scientific">Oldenlandia corymbosa var. corymbosa</name>
    <dbReference type="NCBI Taxonomy" id="529605"/>
    <lineage>
        <taxon>Eukaryota</taxon>
        <taxon>Viridiplantae</taxon>
        <taxon>Streptophyta</taxon>
        <taxon>Embryophyta</taxon>
        <taxon>Tracheophyta</taxon>
        <taxon>Spermatophyta</taxon>
        <taxon>Magnoliopsida</taxon>
        <taxon>eudicotyledons</taxon>
        <taxon>Gunneridae</taxon>
        <taxon>Pentapetalae</taxon>
        <taxon>asterids</taxon>
        <taxon>lamiids</taxon>
        <taxon>Gentianales</taxon>
        <taxon>Rubiaceae</taxon>
        <taxon>Rubioideae</taxon>
        <taxon>Spermacoceae</taxon>
        <taxon>Hedyotis-Oldenlandia complex</taxon>
        <taxon>Oldenlandia</taxon>
    </lineage>
</organism>
<dbReference type="GO" id="GO:0015020">
    <property type="term" value="F:glucuronosyltransferase activity"/>
    <property type="evidence" value="ECO:0007669"/>
    <property type="project" value="InterPro"/>
</dbReference>
<dbReference type="Proteomes" id="UP001161247">
    <property type="component" value="Chromosome 7"/>
</dbReference>
<dbReference type="GO" id="GO:0016020">
    <property type="term" value="C:membrane"/>
    <property type="evidence" value="ECO:0007669"/>
    <property type="project" value="UniProtKB-SubCell"/>
</dbReference>
<dbReference type="PANTHER" id="PTHR45719:SF7">
    <property type="entry name" value="OS01G0201100 PROTEIN"/>
    <property type="match status" value="1"/>
</dbReference>
<comment type="subcellular location">
    <subcellularLocation>
        <location evidence="1">Membrane</location>
        <topology evidence="1">Single-pass type II membrane protein</topology>
    </subcellularLocation>
</comment>
<dbReference type="AlphaFoldDB" id="A0AAV1DYD5"/>
<dbReference type="Pfam" id="PF02485">
    <property type="entry name" value="Branch"/>
    <property type="match status" value="1"/>
</dbReference>
<evidence type="ECO:0000313" key="7">
    <source>
        <dbReference type="EMBL" id="CAI9111835.1"/>
    </source>
</evidence>
<keyword evidence="6" id="KW-1133">Transmembrane helix</keyword>
<keyword evidence="4 6" id="KW-0472">Membrane</keyword>
<keyword evidence="5" id="KW-0325">Glycoprotein</keyword>
<evidence type="ECO:0000256" key="6">
    <source>
        <dbReference type="SAM" id="Phobius"/>
    </source>
</evidence>
<evidence type="ECO:0000256" key="1">
    <source>
        <dbReference type="ARBA" id="ARBA00004606"/>
    </source>
</evidence>
<accession>A0AAV1DYD5</accession>
<feature type="transmembrane region" description="Helical" evidence="6">
    <location>
        <begin position="21"/>
        <end position="41"/>
    </location>
</feature>
<evidence type="ECO:0000313" key="8">
    <source>
        <dbReference type="Proteomes" id="UP001161247"/>
    </source>
</evidence>
<name>A0AAV1DYD5_OLDCO</name>